<proteinExistence type="inferred from homology"/>
<dbReference type="InterPro" id="IPR019163">
    <property type="entry name" value="THO_Thoc5"/>
</dbReference>
<dbReference type="GO" id="GO:0000445">
    <property type="term" value="C:THO complex part of transcription export complex"/>
    <property type="evidence" value="ECO:0007669"/>
    <property type="project" value="TreeGrafter"/>
</dbReference>
<dbReference type="AlphaFoldDB" id="A0A9W9EZL7"/>
<organism evidence="5 6">
    <name type="scientific">Penicillium argentinense</name>
    <dbReference type="NCBI Taxonomy" id="1131581"/>
    <lineage>
        <taxon>Eukaryota</taxon>
        <taxon>Fungi</taxon>
        <taxon>Dikarya</taxon>
        <taxon>Ascomycota</taxon>
        <taxon>Pezizomycotina</taxon>
        <taxon>Eurotiomycetes</taxon>
        <taxon>Eurotiomycetidae</taxon>
        <taxon>Eurotiales</taxon>
        <taxon>Aspergillaceae</taxon>
        <taxon>Penicillium</taxon>
    </lineage>
</organism>
<evidence type="ECO:0000256" key="3">
    <source>
        <dbReference type="ARBA" id="ARBA00023242"/>
    </source>
</evidence>
<evidence type="ECO:0000256" key="4">
    <source>
        <dbReference type="SAM" id="Coils"/>
    </source>
</evidence>
<dbReference type="GO" id="GO:0006406">
    <property type="term" value="P:mRNA export from nucleus"/>
    <property type="evidence" value="ECO:0007669"/>
    <property type="project" value="TreeGrafter"/>
</dbReference>
<dbReference type="Pfam" id="PF09766">
    <property type="entry name" value="FmiP_Thoc5"/>
    <property type="match status" value="1"/>
</dbReference>
<gene>
    <name evidence="5" type="ORF">N7532_009618</name>
</gene>
<comment type="caution">
    <text evidence="5">The sequence shown here is derived from an EMBL/GenBank/DDBJ whole genome shotgun (WGS) entry which is preliminary data.</text>
</comment>
<protein>
    <submittedName>
        <fullName evidence="5">Uncharacterized protein</fullName>
    </submittedName>
</protein>
<dbReference type="PANTHER" id="PTHR13375">
    <property type="entry name" value="FMS INTERACTING PROTEIN"/>
    <property type="match status" value="1"/>
</dbReference>
<dbReference type="EMBL" id="JAPQKI010000009">
    <property type="protein sequence ID" value="KAJ5090934.1"/>
    <property type="molecule type" value="Genomic_DNA"/>
</dbReference>
<sequence length="243" mass="28254">MSESSESIADIITDESLQKVLATSTATLAQCMELLALLNPENAPEIPEELHKLELAVSRERKRLFTQLALLRGQNRNAILSVRESKQATAEARQEIDRLHLELQNLYYEQEHLKSEIAACENYDHPYRKLPLIPVEEFLELFPEHRDSDEHELTIARINHEHAEREKLEQQRQELLKRKQALIAENKKRKQDLASLDNKLEAFLDVSQRFHMSQYKKLFGTNPMPTSQQAAKPIEKIFEKEGH</sequence>
<reference evidence="5" key="1">
    <citation type="submission" date="2022-11" db="EMBL/GenBank/DDBJ databases">
        <authorList>
            <person name="Petersen C."/>
        </authorList>
    </citation>
    <scope>NUCLEOTIDE SEQUENCE</scope>
    <source>
        <strain evidence="5">IBT 30761</strain>
    </source>
</reference>
<comment type="subcellular location">
    <subcellularLocation>
        <location evidence="1">Nucleus</location>
    </subcellularLocation>
</comment>
<keyword evidence="3" id="KW-0539">Nucleus</keyword>
<reference evidence="5" key="2">
    <citation type="journal article" date="2023" name="IMA Fungus">
        <title>Comparative genomic study of the Penicillium genus elucidates a diverse pangenome and 15 lateral gene transfer events.</title>
        <authorList>
            <person name="Petersen C."/>
            <person name="Sorensen T."/>
            <person name="Nielsen M.R."/>
            <person name="Sondergaard T.E."/>
            <person name="Sorensen J.L."/>
            <person name="Fitzpatrick D.A."/>
            <person name="Frisvad J.C."/>
            <person name="Nielsen K.L."/>
        </authorList>
    </citation>
    <scope>NUCLEOTIDE SEQUENCE</scope>
    <source>
        <strain evidence="5">IBT 30761</strain>
    </source>
</reference>
<name>A0A9W9EZL7_9EURO</name>
<evidence type="ECO:0000313" key="5">
    <source>
        <dbReference type="EMBL" id="KAJ5090934.1"/>
    </source>
</evidence>
<dbReference type="OrthoDB" id="20582at2759"/>
<keyword evidence="4" id="KW-0175">Coiled coil</keyword>
<evidence type="ECO:0000256" key="1">
    <source>
        <dbReference type="ARBA" id="ARBA00004123"/>
    </source>
</evidence>
<feature type="coiled-coil region" evidence="4">
    <location>
        <begin position="158"/>
        <end position="199"/>
    </location>
</feature>
<keyword evidence="6" id="KW-1185">Reference proteome</keyword>
<evidence type="ECO:0000256" key="2">
    <source>
        <dbReference type="ARBA" id="ARBA00008044"/>
    </source>
</evidence>
<evidence type="ECO:0000313" key="6">
    <source>
        <dbReference type="Proteomes" id="UP001149074"/>
    </source>
</evidence>
<comment type="similarity">
    <text evidence="2">Belongs to the THOC5 family.</text>
</comment>
<dbReference type="GeneID" id="81361088"/>
<dbReference type="Proteomes" id="UP001149074">
    <property type="component" value="Unassembled WGS sequence"/>
</dbReference>
<dbReference type="GO" id="GO:0003729">
    <property type="term" value="F:mRNA binding"/>
    <property type="evidence" value="ECO:0007669"/>
    <property type="project" value="TreeGrafter"/>
</dbReference>
<dbReference type="PANTHER" id="PTHR13375:SF3">
    <property type="entry name" value="THO COMPLEX SUBUNIT 5 HOMOLOG"/>
    <property type="match status" value="1"/>
</dbReference>
<accession>A0A9W9EZL7</accession>
<dbReference type="RefSeq" id="XP_056472915.1">
    <property type="nucleotide sequence ID" value="XM_056622109.1"/>
</dbReference>